<dbReference type="EMBL" id="CAJPWZ010002530">
    <property type="protein sequence ID" value="CAG2239667.1"/>
    <property type="molecule type" value="Genomic_DNA"/>
</dbReference>
<name>A0A8S3U7Z2_MYTED</name>
<protein>
    <submittedName>
        <fullName evidence="1">Uncharacterized protein</fullName>
    </submittedName>
</protein>
<reference evidence="1" key="1">
    <citation type="submission" date="2021-03" db="EMBL/GenBank/DDBJ databases">
        <authorList>
            <person name="Bekaert M."/>
        </authorList>
    </citation>
    <scope>NUCLEOTIDE SEQUENCE</scope>
</reference>
<keyword evidence="2" id="KW-1185">Reference proteome</keyword>
<dbReference type="Proteomes" id="UP000683360">
    <property type="component" value="Unassembled WGS sequence"/>
</dbReference>
<sequence>MEKRKEDEFKLKQAELEMKERTLPDNYVVFSGTVNVPKTILHKRLFYNYIMVHGKGITDTFEYVYCGTLSGSSINRCLNIKNSDLVKEFIGIDDYKKVLFKDAELSGKSFKPAWQLTSYSSDGINGEELINHISLVVDGLKEVYCRHASLWYPLDFHKVVGSVILHPDIIVLLKILNTRENITNEEQVLHMVTAITISYLVSEYQIVLDDSARSMLCESLLPKPDNEKKLSCDFDTVSAFFPTTKKQVTESVLTLSRQIASKTSNPCWTYCLPILHFLQGKCAPFQQASAAVNHGDTKPEWWGISEYIYDIEYFKAKTLPWDSTFADAWRSCRISGDVLQETLKYMMNRDFAVFAIEAFVVSLDMYDKVQEKVDWKSKEIKDIKVSQDSHMKMFERMRFDICKYLSNQTFYTKELAYLERWNAALRIKAPKGNIKDSYMKYVEEQLKMELQKVSASQALIKIYLIQNEQFESTIQAMLSEIAFKAIHEFDFDMEIMREDRVVMRMGDLINSVLERSWKTRDHRPTSNFRACSNTTVMEDLIRKLDDLGTFPINRLVRTLQFDEITDIERHRPFVKVFELSQDQLDILPDIVECSRGLLFTKLWEDQGIELKKELNRKLTIHEVLTEVWEPTVNQWKTICQRLKRGDLFFSEFERFFRNTEIGNLRDELTLLERGGNTRWVDERLDQVEKYRNLKSCEFGAEAILEVVKAFDLQGDFNQIITICKFCVS</sequence>
<evidence type="ECO:0000313" key="2">
    <source>
        <dbReference type="Proteomes" id="UP000683360"/>
    </source>
</evidence>
<comment type="caution">
    <text evidence="1">The sequence shown here is derived from an EMBL/GenBank/DDBJ whole genome shotgun (WGS) entry which is preliminary data.</text>
</comment>
<dbReference type="AlphaFoldDB" id="A0A8S3U7Z2"/>
<accession>A0A8S3U7Z2</accession>
<proteinExistence type="predicted"/>
<evidence type="ECO:0000313" key="1">
    <source>
        <dbReference type="EMBL" id="CAG2239667.1"/>
    </source>
</evidence>
<dbReference type="OrthoDB" id="6162711at2759"/>
<organism evidence="1 2">
    <name type="scientific">Mytilus edulis</name>
    <name type="common">Blue mussel</name>
    <dbReference type="NCBI Taxonomy" id="6550"/>
    <lineage>
        <taxon>Eukaryota</taxon>
        <taxon>Metazoa</taxon>
        <taxon>Spiralia</taxon>
        <taxon>Lophotrochozoa</taxon>
        <taxon>Mollusca</taxon>
        <taxon>Bivalvia</taxon>
        <taxon>Autobranchia</taxon>
        <taxon>Pteriomorphia</taxon>
        <taxon>Mytilida</taxon>
        <taxon>Mytiloidea</taxon>
        <taxon>Mytilidae</taxon>
        <taxon>Mytilinae</taxon>
        <taxon>Mytilus</taxon>
    </lineage>
</organism>
<gene>
    <name evidence="1" type="ORF">MEDL_51974</name>
</gene>